<dbReference type="RefSeq" id="WP_271323115.1">
    <property type="nucleotide sequence ID" value="NZ_JAAGKO020000040.1"/>
</dbReference>
<reference evidence="1 2" key="1">
    <citation type="submission" date="2023-05" db="EMBL/GenBank/DDBJ databases">
        <title>Streptantibioticus silvisoli sp. nov., acidotolerant actinomycetes 1 from pine litter.</title>
        <authorList>
            <person name="Swiecimska M."/>
            <person name="Golinska P."/>
            <person name="Sangal V."/>
            <person name="Wachnowicz B."/>
            <person name="Goodfellow M."/>
        </authorList>
    </citation>
    <scope>NUCLEOTIDE SEQUENCE [LARGE SCALE GENOMIC DNA]</scope>
    <source>
        <strain evidence="1 2">SL54</strain>
    </source>
</reference>
<proteinExistence type="predicted"/>
<keyword evidence="2" id="KW-1185">Reference proteome</keyword>
<name>A0ABT6W604_9ACTN</name>
<organism evidence="1 2">
    <name type="scientific">Streptantibioticus silvisoli</name>
    <dbReference type="NCBI Taxonomy" id="2705255"/>
    <lineage>
        <taxon>Bacteria</taxon>
        <taxon>Bacillati</taxon>
        <taxon>Actinomycetota</taxon>
        <taxon>Actinomycetes</taxon>
        <taxon>Kitasatosporales</taxon>
        <taxon>Streptomycetaceae</taxon>
        <taxon>Streptantibioticus</taxon>
    </lineage>
</organism>
<accession>A0ABT6W604</accession>
<dbReference type="Proteomes" id="UP001156398">
    <property type="component" value="Unassembled WGS sequence"/>
</dbReference>
<sequence length="387" mass="40811">MTQLGRLGYVGIAKETTQGTWATPTYYLPVTKGDAEIDYDQLQDLSYRNNDSNLQGLYQGAGQSAVDLEFAAYPDSIGYALRIIGPDTVTAGVSTTLSSATTAGATSISVPTSIPAASTIMIDTGGKAEYAITGTPSGSGPYTIPITTPASGLTYAHASAATVVSQTTHTFKQSPTTAKPTWSITEWNTVDIWGYPGCMLSDVDIKVDPKAICTIDAKYTGWIGAIQNGPLTPVFSEPAPLLGWQFTMTNAGATSTRGLTYDLSLKRATEAIHGSNGTQQPREVFSAVLDADITYKAIYENETDYNLYLQALQNNPTSMTLTQPVGAGVDAAGCLLTLTTTQPGWSKGKPDLSGAYVTADFTINGIFNATDSGSIQAVLKNFVTTAY</sequence>
<protein>
    <submittedName>
        <fullName evidence="1">Uncharacterized protein</fullName>
    </submittedName>
</protein>
<evidence type="ECO:0000313" key="2">
    <source>
        <dbReference type="Proteomes" id="UP001156398"/>
    </source>
</evidence>
<evidence type="ECO:0000313" key="1">
    <source>
        <dbReference type="EMBL" id="MDI5965719.1"/>
    </source>
</evidence>
<comment type="caution">
    <text evidence="1">The sequence shown here is derived from an EMBL/GenBank/DDBJ whole genome shotgun (WGS) entry which is preliminary data.</text>
</comment>
<dbReference type="EMBL" id="JAAGKO020000040">
    <property type="protein sequence ID" value="MDI5965719.1"/>
    <property type="molecule type" value="Genomic_DNA"/>
</dbReference>
<gene>
    <name evidence="1" type="ORF">POF43_023835</name>
</gene>